<comment type="caution">
    <text evidence="3">The sequence shown here is derived from an EMBL/GenBank/DDBJ whole genome shotgun (WGS) entry which is preliminary data.</text>
</comment>
<dbReference type="GO" id="GO:0003824">
    <property type="term" value="F:catalytic activity"/>
    <property type="evidence" value="ECO:0007669"/>
    <property type="project" value="UniProtKB-KW"/>
</dbReference>
<dbReference type="Proteomes" id="UP000681722">
    <property type="component" value="Unassembled WGS sequence"/>
</dbReference>
<dbReference type="Proteomes" id="UP000663829">
    <property type="component" value="Unassembled WGS sequence"/>
</dbReference>
<dbReference type="EMBL" id="CAJOBC010089425">
    <property type="protein sequence ID" value="CAF4380303.1"/>
    <property type="molecule type" value="Genomic_DNA"/>
</dbReference>
<dbReference type="InterPro" id="IPR043502">
    <property type="entry name" value="DNA/RNA_pol_sf"/>
</dbReference>
<reference evidence="3" key="1">
    <citation type="submission" date="2021-02" db="EMBL/GenBank/DDBJ databases">
        <authorList>
            <person name="Nowell W R."/>
        </authorList>
    </citation>
    <scope>NUCLEOTIDE SEQUENCE</scope>
</reference>
<dbReference type="EMBL" id="CAJNOQ010023864">
    <property type="protein sequence ID" value="CAF1520829.1"/>
    <property type="molecule type" value="Genomic_DNA"/>
</dbReference>
<name>A0A815UUJ4_9BILA</name>
<sequence length="110" mass="12617">MPISFRHVKTEIVTGLLAFYDHTSPLKLRINSDASNFGIGAVLHQVTSNGIRPLRYLFRSLTAREQKYSTVEEEECLALVSQNHKDAKRKDIHTVLNHRPGLREHTARIR</sequence>
<dbReference type="InterPro" id="IPR050951">
    <property type="entry name" value="Retrovirus_Pol_polyprotein"/>
</dbReference>
<feature type="domain" description="Reverse transcriptase/retrotransposon-derived protein RNase H-like" evidence="2">
    <location>
        <begin position="4"/>
        <end position="81"/>
    </location>
</feature>
<evidence type="ECO:0000259" key="2">
    <source>
        <dbReference type="Pfam" id="PF17919"/>
    </source>
</evidence>
<protein>
    <recommendedName>
        <fullName evidence="2">Reverse transcriptase/retrotransposon-derived protein RNase H-like domain-containing protein</fullName>
    </recommendedName>
</protein>
<keyword evidence="5" id="KW-1185">Reference proteome</keyword>
<accession>A0A815UUJ4</accession>
<dbReference type="PANTHER" id="PTHR37984">
    <property type="entry name" value="PROTEIN CBG26694"/>
    <property type="match status" value="1"/>
</dbReference>
<proteinExistence type="predicted"/>
<dbReference type="AlphaFoldDB" id="A0A815UUJ4"/>
<dbReference type="SUPFAM" id="SSF56672">
    <property type="entry name" value="DNA/RNA polymerases"/>
    <property type="match status" value="1"/>
</dbReference>
<dbReference type="PANTHER" id="PTHR37984:SF5">
    <property type="entry name" value="PROTEIN NYNRIN-LIKE"/>
    <property type="match status" value="1"/>
</dbReference>
<dbReference type="Pfam" id="PF17919">
    <property type="entry name" value="RT_RNaseH_2"/>
    <property type="match status" value="1"/>
</dbReference>
<evidence type="ECO:0000256" key="1">
    <source>
        <dbReference type="ARBA" id="ARBA00023268"/>
    </source>
</evidence>
<dbReference type="OrthoDB" id="427924at2759"/>
<organism evidence="3 5">
    <name type="scientific">Didymodactylos carnosus</name>
    <dbReference type="NCBI Taxonomy" id="1234261"/>
    <lineage>
        <taxon>Eukaryota</taxon>
        <taxon>Metazoa</taxon>
        <taxon>Spiralia</taxon>
        <taxon>Gnathifera</taxon>
        <taxon>Rotifera</taxon>
        <taxon>Eurotatoria</taxon>
        <taxon>Bdelloidea</taxon>
        <taxon>Philodinida</taxon>
        <taxon>Philodinidae</taxon>
        <taxon>Didymodactylos</taxon>
    </lineage>
</organism>
<evidence type="ECO:0000313" key="4">
    <source>
        <dbReference type="EMBL" id="CAF4380303.1"/>
    </source>
</evidence>
<evidence type="ECO:0000313" key="5">
    <source>
        <dbReference type="Proteomes" id="UP000663829"/>
    </source>
</evidence>
<keyword evidence="1" id="KW-0511">Multifunctional enzyme</keyword>
<gene>
    <name evidence="3" type="ORF">GPM918_LOCUS37546</name>
    <name evidence="4" type="ORF">SRO942_LOCUS38319</name>
</gene>
<evidence type="ECO:0000313" key="3">
    <source>
        <dbReference type="EMBL" id="CAF1520829.1"/>
    </source>
</evidence>
<dbReference type="InterPro" id="IPR041577">
    <property type="entry name" value="RT_RNaseH_2"/>
</dbReference>